<dbReference type="EMBL" id="CAFBNH010000009">
    <property type="protein sequence ID" value="CAB4953215.1"/>
    <property type="molecule type" value="Genomic_DNA"/>
</dbReference>
<feature type="transmembrane region" description="Helical" evidence="7">
    <location>
        <begin position="12"/>
        <end position="30"/>
    </location>
</feature>
<evidence type="ECO:0000313" key="11">
    <source>
        <dbReference type="EMBL" id="CAB4725859.1"/>
    </source>
</evidence>
<dbReference type="Pfam" id="PF19300">
    <property type="entry name" value="BPD_transp_1_N"/>
    <property type="match status" value="1"/>
</dbReference>
<evidence type="ECO:0000313" key="9">
    <source>
        <dbReference type="EMBL" id="CAB4331942.1"/>
    </source>
</evidence>
<dbReference type="EMBL" id="CAFBOC010000008">
    <property type="protein sequence ID" value="CAB4977242.1"/>
    <property type="molecule type" value="Genomic_DNA"/>
</dbReference>
<dbReference type="Pfam" id="PF00528">
    <property type="entry name" value="BPD_transp_1"/>
    <property type="match status" value="1"/>
</dbReference>
<feature type="transmembrane region" description="Helical" evidence="7">
    <location>
        <begin position="176"/>
        <end position="199"/>
    </location>
</feature>
<keyword evidence="5 7" id="KW-1133">Transmembrane helix</keyword>
<dbReference type="InterPro" id="IPR000515">
    <property type="entry name" value="MetI-like"/>
</dbReference>
<dbReference type="EMBL" id="CAFBLD010000004">
    <property type="protein sequence ID" value="CAB4865600.1"/>
    <property type="molecule type" value="Genomic_DNA"/>
</dbReference>
<dbReference type="AlphaFoldDB" id="A0A6J5YSM9"/>
<evidence type="ECO:0000313" key="17">
    <source>
        <dbReference type="EMBL" id="CAB5070768.1"/>
    </source>
</evidence>
<dbReference type="InterPro" id="IPR035906">
    <property type="entry name" value="MetI-like_sf"/>
</dbReference>
<dbReference type="CDD" id="cd06261">
    <property type="entry name" value="TM_PBP2"/>
    <property type="match status" value="1"/>
</dbReference>
<dbReference type="PANTHER" id="PTHR43163:SF6">
    <property type="entry name" value="DIPEPTIDE TRANSPORT SYSTEM PERMEASE PROTEIN DPPB-RELATED"/>
    <property type="match status" value="1"/>
</dbReference>
<accession>A0A6J5YSM9</accession>
<keyword evidence="2" id="KW-0813">Transport</keyword>
<evidence type="ECO:0000256" key="1">
    <source>
        <dbReference type="ARBA" id="ARBA00004651"/>
    </source>
</evidence>
<feature type="domain" description="ABC transmembrane type-1" evidence="8">
    <location>
        <begin position="94"/>
        <end position="299"/>
    </location>
</feature>
<dbReference type="InterPro" id="IPR045621">
    <property type="entry name" value="BPD_transp_1_N"/>
</dbReference>
<evidence type="ECO:0000313" key="13">
    <source>
        <dbReference type="EMBL" id="CAB4832708.1"/>
    </source>
</evidence>
<evidence type="ECO:0000256" key="4">
    <source>
        <dbReference type="ARBA" id="ARBA00022692"/>
    </source>
</evidence>
<evidence type="ECO:0000313" key="16">
    <source>
        <dbReference type="EMBL" id="CAB4977242.1"/>
    </source>
</evidence>
<feature type="transmembrane region" description="Helical" evidence="7">
    <location>
        <begin position="98"/>
        <end position="119"/>
    </location>
</feature>
<evidence type="ECO:0000256" key="5">
    <source>
        <dbReference type="ARBA" id="ARBA00022989"/>
    </source>
</evidence>
<dbReference type="GO" id="GO:0005886">
    <property type="term" value="C:plasma membrane"/>
    <property type="evidence" value="ECO:0007669"/>
    <property type="project" value="UniProtKB-SubCell"/>
</dbReference>
<dbReference type="SUPFAM" id="SSF161098">
    <property type="entry name" value="MetI-like"/>
    <property type="match status" value="1"/>
</dbReference>
<keyword evidence="4 7" id="KW-0812">Transmembrane</keyword>
<feature type="transmembrane region" description="Helical" evidence="7">
    <location>
        <begin position="131"/>
        <end position="156"/>
    </location>
</feature>
<evidence type="ECO:0000313" key="10">
    <source>
        <dbReference type="EMBL" id="CAB4690821.1"/>
    </source>
</evidence>
<evidence type="ECO:0000256" key="2">
    <source>
        <dbReference type="ARBA" id="ARBA00022448"/>
    </source>
</evidence>
<organism evidence="9">
    <name type="scientific">freshwater metagenome</name>
    <dbReference type="NCBI Taxonomy" id="449393"/>
    <lineage>
        <taxon>unclassified sequences</taxon>
        <taxon>metagenomes</taxon>
        <taxon>ecological metagenomes</taxon>
    </lineage>
</organism>
<gene>
    <name evidence="10" type="ORF">UFOPK2510_00679</name>
    <name evidence="11" type="ORF">UFOPK2718_00890</name>
    <name evidence="12" type="ORF">UFOPK2936_01238</name>
    <name evidence="13" type="ORF">UFOPK3174_01378</name>
    <name evidence="14" type="ORF">UFOPK3328_00747</name>
    <name evidence="15" type="ORF">UFOPK3779_01362</name>
    <name evidence="16" type="ORF">UFOPK3913_00879</name>
    <name evidence="9" type="ORF">UFOPK4107_00267</name>
    <name evidence="17" type="ORF">UFOPK4403_00457</name>
</gene>
<evidence type="ECO:0000313" key="12">
    <source>
        <dbReference type="EMBL" id="CAB4785261.1"/>
    </source>
</evidence>
<name>A0A6J5YSM9_9ZZZZ</name>
<evidence type="ECO:0000256" key="3">
    <source>
        <dbReference type="ARBA" id="ARBA00022475"/>
    </source>
</evidence>
<dbReference type="EMBL" id="CAFABH010000032">
    <property type="protein sequence ID" value="CAB4832708.1"/>
    <property type="molecule type" value="Genomic_DNA"/>
</dbReference>
<keyword evidence="6 7" id="KW-0472">Membrane</keyword>
<keyword evidence="3" id="KW-1003">Cell membrane</keyword>
<protein>
    <submittedName>
        <fullName evidence="9">Unannotated protein</fullName>
    </submittedName>
</protein>
<dbReference type="GO" id="GO:0055085">
    <property type="term" value="P:transmembrane transport"/>
    <property type="evidence" value="ECO:0007669"/>
    <property type="project" value="InterPro"/>
</dbReference>
<dbReference type="EMBL" id="CAEZXO010000003">
    <property type="protein sequence ID" value="CAB4690821.1"/>
    <property type="molecule type" value="Genomic_DNA"/>
</dbReference>
<evidence type="ECO:0000313" key="14">
    <source>
        <dbReference type="EMBL" id="CAB4865600.1"/>
    </source>
</evidence>
<evidence type="ECO:0000313" key="15">
    <source>
        <dbReference type="EMBL" id="CAB4953215.1"/>
    </source>
</evidence>
<dbReference type="EMBL" id="CAFBQX010000002">
    <property type="protein sequence ID" value="CAB5070768.1"/>
    <property type="molecule type" value="Genomic_DNA"/>
</dbReference>
<evidence type="ECO:0000259" key="8">
    <source>
        <dbReference type="PROSITE" id="PS50928"/>
    </source>
</evidence>
<dbReference type="Gene3D" id="1.10.3720.10">
    <property type="entry name" value="MetI-like"/>
    <property type="match status" value="1"/>
</dbReference>
<feature type="transmembrane region" description="Helical" evidence="7">
    <location>
        <begin position="285"/>
        <end position="306"/>
    </location>
</feature>
<sequence>MKYYVLRITGGLLTIFVSSLLVFSLIRLIPGDPAAELMGLAFDPKLAHLLRIRLGLEGSFVQQYIAWITAVFHGDFGYSFINGAPVGQEIGDRLIRTVQLLVGGVIVGLLISIPAGIVSARNKGKWQDGGIMAFTTLMLSVPQFVLGIFLIYIFAVRMHVLPAGGWIDPHDNFVEWLKSMVLPWLCVGMAMSAFTSRVLRASILDAKNMDYTRTARSWGLSEKEIAKKHVYKNASAPTLTVVGLEIGYLLGGAFVIENVFAYPGIGQLTVKAISQRDYPMVQTSILIFATGFILVNLIVDLAYGFIDPRIRQR</sequence>
<dbReference type="PANTHER" id="PTHR43163">
    <property type="entry name" value="DIPEPTIDE TRANSPORT SYSTEM PERMEASE PROTEIN DPPB-RELATED"/>
    <property type="match status" value="1"/>
</dbReference>
<dbReference type="EMBL" id="CAEZYM010000007">
    <property type="protein sequence ID" value="CAB4725859.1"/>
    <property type="molecule type" value="Genomic_DNA"/>
</dbReference>
<comment type="subcellular location">
    <subcellularLocation>
        <location evidence="1">Cell membrane</location>
        <topology evidence="1">Multi-pass membrane protein</topology>
    </subcellularLocation>
</comment>
<dbReference type="EMBL" id="CAEZZW010000007">
    <property type="protein sequence ID" value="CAB4785261.1"/>
    <property type="molecule type" value="Genomic_DNA"/>
</dbReference>
<proteinExistence type="predicted"/>
<reference evidence="9" key="1">
    <citation type="submission" date="2020-05" db="EMBL/GenBank/DDBJ databases">
        <authorList>
            <person name="Chiriac C."/>
            <person name="Salcher M."/>
            <person name="Ghai R."/>
            <person name="Kavagutti S V."/>
        </authorList>
    </citation>
    <scope>NUCLEOTIDE SEQUENCE</scope>
</reference>
<dbReference type="PROSITE" id="PS50928">
    <property type="entry name" value="ABC_TM1"/>
    <property type="match status" value="1"/>
</dbReference>
<evidence type="ECO:0000256" key="7">
    <source>
        <dbReference type="SAM" id="Phobius"/>
    </source>
</evidence>
<evidence type="ECO:0000256" key="6">
    <source>
        <dbReference type="ARBA" id="ARBA00023136"/>
    </source>
</evidence>
<dbReference type="EMBL" id="CAESAE010000002">
    <property type="protein sequence ID" value="CAB4331942.1"/>
    <property type="molecule type" value="Genomic_DNA"/>
</dbReference>